<dbReference type="Pfam" id="PF20974">
    <property type="entry name" value="tRNA-synt_1c_C2"/>
    <property type="match status" value="1"/>
</dbReference>
<dbReference type="InterPro" id="IPR011035">
    <property type="entry name" value="Ribosomal_bL25/Gln-tRNA_synth"/>
</dbReference>
<dbReference type="InterPro" id="IPR020058">
    <property type="entry name" value="Glu/Gln-tRNA-synth_Ib_cat-dom"/>
</dbReference>
<comment type="caution">
    <text evidence="15">The sequence shown here is derived from an EMBL/GenBank/DDBJ whole genome shotgun (WGS) entry which is preliminary data.</text>
</comment>
<comment type="similarity">
    <text evidence="3">Belongs to the class-I aminoacyl-tRNA synthetase family. Glutamate--tRNA ligase type 2 subfamily.</text>
</comment>
<feature type="domain" description="GST N-terminal" evidence="14">
    <location>
        <begin position="3"/>
        <end position="85"/>
    </location>
</feature>
<evidence type="ECO:0000313" key="15">
    <source>
        <dbReference type="EMBL" id="KAF4453652.1"/>
    </source>
</evidence>
<dbReference type="FunFam" id="2.40.240.10:FF:000004">
    <property type="entry name" value="Glutamyl-tRNA synthetase, cytoplasmic"/>
    <property type="match status" value="1"/>
</dbReference>
<dbReference type="FunFam" id="3.40.50.620:FF:000037">
    <property type="entry name" value="Glutamine--tRNA ligase cytoplasmic"/>
    <property type="match status" value="1"/>
</dbReference>
<evidence type="ECO:0000256" key="11">
    <source>
        <dbReference type="ARBA" id="ARBA00030865"/>
    </source>
</evidence>
<dbReference type="GO" id="GO:0006424">
    <property type="term" value="P:glutamyl-tRNA aminoacylation"/>
    <property type="evidence" value="ECO:0007669"/>
    <property type="project" value="InterPro"/>
</dbReference>
<evidence type="ECO:0000256" key="9">
    <source>
        <dbReference type="ARBA" id="ARBA00022917"/>
    </source>
</evidence>
<dbReference type="PANTHER" id="PTHR43097:SF5">
    <property type="entry name" value="GLUTAMATE--TRNA LIGASE"/>
    <property type="match status" value="1"/>
</dbReference>
<sequence>MTYSLFIGNKRYSSWSMRPWVLLKALEIPFEEKLNLFKPGLRQPEFLAFSPTSKVPCLHDGETSIVVWDSLAICEYIAEKYPAAWPTDAAARAFARSAAAEMHSGFDAIRDECSMNVGLRIELGTPSEALQRDINRFNALFKEGLEKFGGPWLAGDKFTAVDAMYAPIASRMKTYGIELDGAAKEYVERLFEHDAVQEWVKGGIKETSREPFHEEDCLRGRKLLRDLTKDDHLDGRYLVVHKIGFGGFSTVWPAFDSFDKTWVALKIVDANDSSMMEEKVVMFHDIPSNIVFRIRNLDRLDNKGIYRLVGAPKPAPLITSSGEPTGPEAPRYIVGNLEFMWRKDLLLKEMDDTSSGVTSGSFYGKKRKFVDDNRLDDIEDEDVPRIRSSPNYKTTRHSEAFHYLTRQTFHYPAIMSFDAESAAPVLATADFKTLGPLAAELDKHLTLRTYLGGYSLGEVDEKVWTALRTNKVAIGLVRKGAYANITRWFKFLEDTHPELIQKLNSGKEKRAGGANYNIGLQNTENGVVTRFPPEPSGYLHIGHAKAALLNDYFAKTAPDGNGKLLVRFDDTNPSKEKQEFEDSILHDLELMDIKYVSVTHTSDYFKELYEIAEQMILDGNAYADDTDPEVQKEDRKNRLASKRRDRPAEESLAMFREMKAGTDLGRKHCIRARIAFDSSNGSMRDPVIYRFPNWKGAEPAPHHRTGWDWNIYPTYDFACPVVDSLEGVTHALRTTEYADRNEQYHWFINNLKLRKVNLWEFARINFIRTFLSKRKLTKVVDTGRVSGWDDPRLPTVRGILRRGLTVPALREFMLKQGPSRNIVTMDWTTIWAINKRMLDPVVPRYMAIEEKDAVTVTVTGGPEKSFKEERPKHVKNPDVGTKMVTFGPKLLLDQADVATFDDNEEITLMSWGNAIVRGLNKSASPITELNLELHLAGDFKTTSKKVHWLAADPENLVKAELWDFGYLITKDTLEKDDNLDDYLADVTATKVDALVDASISDLKENDFIQLERKGYYRVDKPLGQGPDGRAVLFKVPTGGQKG</sequence>
<dbReference type="NCBIfam" id="TIGR00463">
    <property type="entry name" value="gltX_arch"/>
    <property type="match status" value="1"/>
</dbReference>
<dbReference type="InterPro" id="IPR050132">
    <property type="entry name" value="Gln/Glu-tRNA_Ligase"/>
</dbReference>
<dbReference type="GO" id="GO:0004818">
    <property type="term" value="F:glutamate-tRNA ligase activity"/>
    <property type="evidence" value="ECO:0007669"/>
    <property type="project" value="UniProtKB-EC"/>
</dbReference>
<dbReference type="Pfam" id="PF03950">
    <property type="entry name" value="tRNA-synt_1c_C"/>
    <property type="match status" value="1"/>
</dbReference>
<dbReference type="PRINTS" id="PR00987">
    <property type="entry name" value="TRNASYNTHGLU"/>
</dbReference>
<evidence type="ECO:0000259" key="14">
    <source>
        <dbReference type="PROSITE" id="PS50404"/>
    </source>
</evidence>
<evidence type="ECO:0000256" key="8">
    <source>
        <dbReference type="ARBA" id="ARBA00022840"/>
    </source>
</evidence>
<dbReference type="InterPro" id="IPR036249">
    <property type="entry name" value="Thioredoxin-like_sf"/>
</dbReference>
<reference evidence="15" key="1">
    <citation type="submission" date="2020-01" db="EMBL/GenBank/DDBJ databases">
        <title>Identification and distribution of gene clusters putatively required for synthesis of sphingolipid metabolism inhibitors in phylogenetically diverse species of the filamentous fungus Fusarium.</title>
        <authorList>
            <person name="Kim H.-S."/>
            <person name="Busman M."/>
            <person name="Brown D.W."/>
            <person name="Divon H."/>
            <person name="Uhlig S."/>
            <person name="Proctor R.H."/>
        </authorList>
    </citation>
    <scope>NUCLEOTIDE SEQUENCE</scope>
    <source>
        <strain evidence="15">NRRL 53441</strain>
    </source>
</reference>
<evidence type="ECO:0000256" key="5">
    <source>
        <dbReference type="ARBA" id="ARBA00022490"/>
    </source>
</evidence>
<dbReference type="Gene3D" id="3.30.200.20">
    <property type="entry name" value="Phosphorylase Kinase, domain 1"/>
    <property type="match status" value="1"/>
</dbReference>
<dbReference type="PROSITE" id="PS00178">
    <property type="entry name" value="AA_TRNA_LIGASE_I"/>
    <property type="match status" value="1"/>
</dbReference>
<dbReference type="InterPro" id="IPR004526">
    <property type="entry name" value="Glu-tRNA-synth_arc/euk"/>
</dbReference>
<dbReference type="Gene3D" id="1.20.1050.10">
    <property type="match status" value="2"/>
</dbReference>
<dbReference type="CDD" id="cd03043">
    <property type="entry name" value="GST_N_1"/>
    <property type="match status" value="1"/>
</dbReference>
<dbReference type="InterPro" id="IPR001412">
    <property type="entry name" value="aa-tRNA-synth_I_CS"/>
</dbReference>
<dbReference type="InterPro" id="IPR011009">
    <property type="entry name" value="Kinase-like_dom_sf"/>
</dbReference>
<dbReference type="InterPro" id="IPR004045">
    <property type="entry name" value="Glutathione_S-Trfase_N"/>
</dbReference>
<dbReference type="InterPro" id="IPR000924">
    <property type="entry name" value="Glu/Gln-tRNA-synth"/>
</dbReference>
<dbReference type="Pfam" id="PF13409">
    <property type="entry name" value="GST_N_2"/>
    <property type="match status" value="1"/>
</dbReference>
<accession>A0A8H4KM13</accession>
<dbReference type="InterPro" id="IPR049437">
    <property type="entry name" value="tRNA-synt_1c_C2"/>
</dbReference>
<dbReference type="Pfam" id="PF00749">
    <property type="entry name" value="tRNA-synt_1c"/>
    <property type="match status" value="1"/>
</dbReference>
<dbReference type="CDD" id="cd03194">
    <property type="entry name" value="GST_C_3"/>
    <property type="match status" value="1"/>
</dbReference>
<evidence type="ECO:0000313" key="16">
    <source>
        <dbReference type="Proteomes" id="UP000605986"/>
    </source>
</evidence>
<evidence type="ECO:0000256" key="13">
    <source>
        <dbReference type="SAM" id="MobiDB-lite"/>
    </source>
</evidence>
<dbReference type="SUPFAM" id="SSF47616">
    <property type="entry name" value="GST C-terminal domain-like"/>
    <property type="match status" value="2"/>
</dbReference>
<comment type="subcellular location">
    <subcellularLocation>
        <location evidence="1">Cytoplasm</location>
    </subcellularLocation>
</comment>
<dbReference type="GO" id="GO:0005829">
    <property type="term" value="C:cytosol"/>
    <property type="evidence" value="ECO:0007669"/>
    <property type="project" value="TreeGrafter"/>
</dbReference>
<dbReference type="HAMAP" id="MF_02076">
    <property type="entry name" value="Glu_tRNA_synth_type2"/>
    <property type="match status" value="1"/>
</dbReference>
<keyword evidence="10 15" id="KW-0030">Aminoacyl-tRNA synthetase</keyword>
<dbReference type="SUPFAM" id="SSF52374">
    <property type="entry name" value="Nucleotidylyl transferase"/>
    <property type="match status" value="1"/>
</dbReference>
<dbReference type="InterPro" id="IPR020056">
    <property type="entry name" value="Rbsml_bL25/Gln-tRNA_synth_N"/>
</dbReference>
<evidence type="ECO:0000256" key="6">
    <source>
        <dbReference type="ARBA" id="ARBA00022598"/>
    </source>
</evidence>
<evidence type="ECO:0000256" key="3">
    <source>
        <dbReference type="ARBA" id="ARBA00008927"/>
    </source>
</evidence>
<keyword evidence="5" id="KW-0963">Cytoplasm</keyword>
<evidence type="ECO:0000256" key="4">
    <source>
        <dbReference type="ARBA" id="ARBA00012835"/>
    </source>
</evidence>
<feature type="region of interest" description="Disordered" evidence="13">
    <location>
        <begin position="622"/>
        <end position="647"/>
    </location>
</feature>
<dbReference type="GO" id="GO:0017102">
    <property type="term" value="C:methionyl glutamyl tRNA synthetase complex"/>
    <property type="evidence" value="ECO:0007669"/>
    <property type="project" value="TreeGrafter"/>
</dbReference>
<dbReference type="Proteomes" id="UP000605986">
    <property type="component" value="Unassembled WGS sequence"/>
</dbReference>
<dbReference type="InterPro" id="IPR020059">
    <property type="entry name" value="Glu/Gln-tRNA-synth_Ib_codon-bd"/>
</dbReference>
<dbReference type="SFLD" id="SFLDG00358">
    <property type="entry name" value="Main_(cytGST)"/>
    <property type="match status" value="1"/>
</dbReference>
<dbReference type="InterPro" id="IPR036282">
    <property type="entry name" value="Glutathione-S-Trfase_C_sf"/>
</dbReference>
<proteinExistence type="inferred from homology"/>
<dbReference type="EC" id="6.1.1.17" evidence="4"/>
<evidence type="ECO:0000256" key="7">
    <source>
        <dbReference type="ARBA" id="ARBA00022741"/>
    </source>
</evidence>
<dbReference type="SUPFAM" id="SSF56112">
    <property type="entry name" value="Protein kinase-like (PK-like)"/>
    <property type="match status" value="1"/>
</dbReference>
<keyword evidence="8" id="KW-0067">ATP-binding</keyword>
<dbReference type="PROSITE" id="PS50404">
    <property type="entry name" value="GST_NTER"/>
    <property type="match status" value="1"/>
</dbReference>
<keyword evidence="7" id="KW-0547">Nucleotide-binding</keyword>
<keyword evidence="6" id="KW-0436">Ligase</keyword>
<dbReference type="InterPro" id="IPR014729">
    <property type="entry name" value="Rossmann-like_a/b/a_fold"/>
</dbReference>
<organism evidence="15 16">
    <name type="scientific">Fusarium austroafricanum</name>
    <dbReference type="NCBI Taxonomy" id="2364996"/>
    <lineage>
        <taxon>Eukaryota</taxon>
        <taxon>Fungi</taxon>
        <taxon>Dikarya</taxon>
        <taxon>Ascomycota</taxon>
        <taxon>Pezizomycotina</taxon>
        <taxon>Sordariomycetes</taxon>
        <taxon>Hypocreomycetidae</taxon>
        <taxon>Hypocreales</taxon>
        <taxon>Nectriaceae</taxon>
        <taxon>Fusarium</taxon>
        <taxon>Fusarium concolor species complex</taxon>
    </lineage>
</organism>
<dbReference type="GO" id="GO:0005524">
    <property type="term" value="F:ATP binding"/>
    <property type="evidence" value="ECO:0007669"/>
    <property type="project" value="UniProtKB-KW"/>
</dbReference>
<evidence type="ECO:0000256" key="10">
    <source>
        <dbReference type="ARBA" id="ARBA00023146"/>
    </source>
</evidence>
<comment type="catalytic activity">
    <reaction evidence="12">
        <text>tRNA(Glu) + L-glutamate + ATP = L-glutamyl-tRNA(Glu) + AMP + diphosphate</text>
        <dbReference type="Rhea" id="RHEA:23540"/>
        <dbReference type="Rhea" id="RHEA-COMP:9663"/>
        <dbReference type="Rhea" id="RHEA-COMP:9680"/>
        <dbReference type="ChEBI" id="CHEBI:29985"/>
        <dbReference type="ChEBI" id="CHEBI:30616"/>
        <dbReference type="ChEBI" id="CHEBI:33019"/>
        <dbReference type="ChEBI" id="CHEBI:78442"/>
        <dbReference type="ChEBI" id="CHEBI:78520"/>
        <dbReference type="ChEBI" id="CHEBI:456215"/>
        <dbReference type="EC" id="6.1.1.17"/>
    </reaction>
</comment>
<dbReference type="AlphaFoldDB" id="A0A8H4KM13"/>
<gene>
    <name evidence="15" type="ORF">F53441_3661</name>
</gene>
<dbReference type="OrthoDB" id="10250478at2759"/>
<comment type="similarity">
    <text evidence="2">Belongs to the GST superfamily.</text>
</comment>
<dbReference type="Gene3D" id="3.40.30.10">
    <property type="entry name" value="Glutaredoxin"/>
    <property type="match status" value="1"/>
</dbReference>
<dbReference type="SFLD" id="SFLDS00019">
    <property type="entry name" value="Glutathione_Transferase_(cytos"/>
    <property type="match status" value="1"/>
</dbReference>
<dbReference type="Gene3D" id="2.40.240.10">
    <property type="entry name" value="Ribosomal Protein L25, Chain P"/>
    <property type="match status" value="1"/>
</dbReference>
<dbReference type="PANTHER" id="PTHR43097">
    <property type="entry name" value="GLUTAMINE-TRNA LIGASE"/>
    <property type="match status" value="1"/>
</dbReference>
<dbReference type="Gene3D" id="3.40.50.620">
    <property type="entry name" value="HUPs"/>
    <property type="match status" value="1"/>
</dbReference>
<evidence type="ECO:0000256" key="2">
    <source>
        <dbReference type="ARBA" id="ARBA00007409"/>
    </source>
</evidence>
<name>A0A8H4KM13_9HYPO</name>
<keyword evidence="9" id="KW-0648">Protein biosynthesis</keyword>
<keyword evidence="16" id="KW-1185">Reference proteome</keyword>
<evidence type="ECO:0000256" key="1">
    <source>
        <dbReference type="ARBA" id="ARBA00004496"/>
    </source>
</evidence>
<dbReference type="SUPFAM" id="SSF50715">
    <property type="entry name" value="Ribosomal protein L25-like"/>
    <property type="match status" value="1"/>
</dbReference>
<evidence type="ECO:0000256" key="12">
    <source>
        <dbReference type="ARBA" id="ARBA00048351"/>
    </source>
</evidence>
<dbReference type="SUPFAM" id="SSF52833">
    <property type="entry name" value="Thioredoxin-like"/>
    <property type="match status" value="1"/>
</dbReference>
<protein>
    <recommendedName>
        <fullName evidence="4">glutamate--tRNA ligase</fullName>
        <ecNumber evidence="4">6.1.1.17</ecNumber>
    </recommendedName>
    <alternativeName>
        <fullName evidence="11">Glutamyl-tRNA synthetase</fullName>
    </alternativeName>
</protein>
<dbReference type="EMBL" id="JAADJG010000144">
    <property type="protein sequence ID" value="KAF4453652.1"/>
    <property type="molecule type" value="Genomic_DNA"/>
</dbReference>
<dbReference type="InterPro" id="IPR040079">
    <property type="entry name" value="Glutathione_S-Trfase"/>
</dbReference>